<accession>W0F7P3</accession>
<dbReference type="HOGENOM" id="CLU_3101385_0_0_10"/>
<dbReference type="AlphaFoldDB" id="W0F7P3"/>
<protein>
    <submittedName>
        <fullName evidence="1">Uncharacterized protein</fullName>
    </submittedName>
</protein>
<dbReference type="Proteomes" id="UP000003586">
    <property type="component" value="Chromosome"/>
</dbReference>
<keyword evidence="2" id="KW-1185">Reference proteome</keyword>
<sequence length="51" mass="5702">MAGQTAGGVRLTLPFLRYFLGEQKVEKYKSNILCPHDRMAIGSHGEAQMHL</sequence>
<gene>
    <name evidence="1" type="ORF">NIASO_06335</name>
</gene>
<evidence type="ECO:0000313" key="1">
    <source>
        <dbReference type="EMBL" id="AHF17371.1"/>
    </source>
</evidence>
<dbReference type="KEGG" id="nso:NIASO_06335"/>
<organism evidence="1 2">
    <name type="scientific">Niabella soli DSM 19437</name>
    <dbReference type="NCBI Taxonomy" id="929713"/>
    <lineage>
        <taxon>Bacteria</taxon>
        <taxon>Pseudomonadati</taxon>
        <taxon>Bacteroidota</taxon>
        <taxon>Chitinophagia</taxon>
        <taxon>Chitinophagales</taxon>
        <taxon>Chitinophagaceae</taxon>
        <taxon>Niabella</taxon>
    </lineage>
</organism>
<evidence type="ECO:0000313" key="2">
    <source>
        <dbReference type="Proteomes" id="UP000003586"/>
    </source>
</evidence>
<name>W0F7P3_9BACT</name>
<proteinExistence type="predicted"/>
<dbReference type="EMBL" id="CP007035">
    <property type="protein sequence ID" value="AHF17371.1"/>
    <property type="molecule type" value="Genomic_DNA"/>
</dbReference>
<reference evidence="1 2" key="1">
    <citation type="submission" date="2013-12" db="EMBL/GenBank/DDBJ databases">
        <authorList>
            <consortium name="DOE Joint Genome Institute"/>
            <person name="Eisen J."/>
            <person name="Huntemann M."/>
            <person name="Han J."/>
            <person name="Chen A."/>
            <person name="Kyrpides N."/>
            <person name="Mavromatis K."/>
            <person name="Markowitz V."/>
            <person name="Palaniappan K."/>
            <person name="Ivanova N."/>
            <person name="Schaumberg A."/>
            <person name="Pati A."/>
            <person name="Liolios K."/>
            <person name="Nordberg H.P."/>
            <person name="Cantor M.N."/>
            <person name="Hua S.X."/>
            <person name="Woyke T."/>
        </authorList>
    </citation>
    <scope>NUCLEOTIDE SEQUENCE [LARGE SCALE GENOMIC DNA]</scope>
    <source>
        <strain evidence="2">DSM 19437</strain>
    </source>
</reference>